<dbReference type="SMART" id="SM01142">
    <property type="entry name" value="DSHCT"/>
    <property type="match status" value="1"/>
</dbReference>
<dbReference type="EMBL" id="CM002923">
    <property type="protein sequence ID" value="KGN61198.1"/>
    <property type="molecule type" value="Genomic_DNA"/>
</dbReference>
<name>A0A0A0LHE5_CUCSA</name>
<reference evidence="2 3" key="1">
    <citation type="journal article" date="2009" name="Nat. Genet.">
        <title>The genome of the cucumber, Cucumis sativus L.</title>
        <authorList>
            <person name="Huang S."/>
            <person name="Li R."/>
            <person name="Zhang Z."/>
            <person name="Li L."/>
            <person name="Gu X."/>
            <person name="Fan W."/>
            <person name="Lucas W.J."/>
            <person name="Wang X."/>
            <person name="Xie B."/>
            <person name="Ni P."/>
            <person name="Ren Y."/>
            <person name="Zhu H."/>
            <person name="Li J."/>
            <person name="Lin K."/>
            <person name="Jin W."/>
            <person name="Fei Z."/>
            <person name="Li G."/>
            <person name="Staub J."/>
            <person name="Kilian A."/>
            <person name="van der Vossen E.A."/>
            <person name="Wu Y."/>
            <person name="Guo J."/>
            <person name="He J."/>
            <person name="Jia Z."/>
            <person name="Ren Y."/>
            <person name="Tian G."/>
            <person name="Lu Y."/>
            <person name="Ruan J."/>
            <person name="Qian W."/>
            <person name="Wang M."/>
            <person name="Huang Q."/>
            <person name="Li B."/>
            <person name="Xuan Z."/>
            <person name="Cao J."/>
            <person name="Asan"/>
            <person name="Wu Z."/>
            <person name="Zhang J."/>
            <person name="Cai Q."/>
            <person name="Bai Y."/>
            <person name="Zhao B."/>
            <person name="Han Y."/>
            <person name="Li Y."/>
            <person name="Li X."/>
            <person name="Wang S."/>
            <person name="Shi Q."/>
            <person name="Liu S."/>
            <person name="Cho W.K."/>
            <person name="Kim J.Y."/>
            <person name="Xu Y."/>
            <person name="Heller-Uszynska K."/>
            <person name="Miao H."/>
            <person name="Cheng Z."/>
            <person name="Zhang S."/>
            <person name="Wu J."/>
            <person name="Yang Y."/>
            <person name="Kang H."/>
            <person name="Li M."/>
            <person name="Liang H."/>
            <person name="Ren X."/>
            <person name="Shi Z."/>
            <person name="Wen M."/>
            <person name="Jian M."/>
            <person name="Yang H."/>
            <person name="Zhang G."/>
            <person name="Yang Z."/>
            <person name="Chen R."/>
            <person name="Liu S."/>
            <person name="Li J."/>
            <person name="Ma L."/>
            <person name="Liu H."/>
            <person name="Zhou Y."/>
            <person name="Zhao J."/>
            <person name="Fang X."/>
            <person name="Li G."/>
            <person name="Fang L."/>
            <person name="Li Y."/>
            <person name="Liu D."/>
            <person name="Zheng H."/>
            <person name="Zhang Y."/>
            <person name="Qin N."/>
            <person name="Li Z."/>
            <person name="Yang G."/>
            <person name="Yang S."/>
            <person name="Bolund L."/>
            <person name="Kristiansen K."/>
            <person name="Zheng H."/>
            <person name="Li S."/>
            <person name="Zhang X."/>
            <person name="Yang H."/>
            <person name="Wang J."/>
            <person name="Sun R."/>
            <person name="Zhang B."/>
            <person name="Jiang S."/>
            <person name="Wang J."/>
            <person name="Du Y."/>
            <person name="Li S."/>
        </authorList>
    </citation>
    <scope>NUCLEOTIDE SEQUENCE [LARGE SCALE GENOMIC DNA]</scope>
    <source>
        <strain evidence="3">cv. 9930</strain>
    </source>
</reference>
<dbReference type="STRING" id="3659.A0A0A0LHE5"/>
<dbReference type="OMA" id="IQTCQEM"/>
<organism evidence="2 3">
    <name type="scientific">Cucumis sativus</name>
    <name type="common">Cucumber</name>
    <dbReference type="NCBI Taxonomy" id="3659"/>
    <lineage>
        <taxon>Eukaryota</taxon>
        <taxon>Viridiplantae</taxon>
        <taxon>Streptophyta</taxon>
        <taxon>Embryophyta</taxon>
        <taxon>Tracheophyta</taxon>
        <taxon>Spermatophyta</taxon>
        <taxon>Magnoliopsida</taxon>
        <taxon>eudicotyledons</taxon>
        <taxon>Gunneridae</taxon>
        <taxon>Pentapetalae</taxon>
        <taxon>rosids</taxon>
        <taxon>fabids</taxon>
        <taxon>Cucurbitales</taxon>
        <taxon>Cucurbitaceae</taxon>
        <taxon>Benincaseae</taxon>
        <taxon>Cucumis</taxon>
    </lineage>
</organism>
<dbReference type="Pfam" id="PF08148">
    <property type="entry name" value="DSHCT"/>
    <property type="match status" value="1"/>
</dbReference>
<evidence type="ECO:0000313" key="2">
    <source>
        <dbReference type="EMBL" id="KGN61198.1"/>
    </source>
</evidence>
<reference evidence="2 3" key="4">
    <citation type="journal article" date="2011" name="BMC Genomics">
        <title>RNA-Seq improves annotation of protein-coding genes in the cucumber genome.</title>
        <authorList>
            <person name="Li Z."/>
            <person name="Zhang Z."/>
            <person name="Yan P."/>
            <person name="Huang S."/>
            <person name="Fei Z."/>
            <person name="Lin K."/>
        </authorList>
    </citation>
    <scope>NUCLEOTIDE SEQUENCE [LARGE SCALE GENOMIC DNA]</scope>
    <source>
        <strain evidence="3">cv. 9930</strain>
    </source>
</reference>
<reference evidence="2 3" key="2">
    <citation type="journal article" date="2009" name="PLoS ONE">
        <title>An integrated genetic and cytogenetic map of the cucumber genome.</title>
        <authorList>
            <person name="Ren Y."/>
            <person name="Zhang Z."/>
            <person name="Liu J."/>
            <person name="Staub J.E."/>
            <person name="Han Y."/>
            <person name="Cheng Z."/>
            <person name="Li X."/>
            <person name="Lu J."/>
            <person name="Miao H."/>
            <person name="Kang H."/>
            <person name="Xie B."/>
            <person name="Gu X."/>
            <person name="Wang X."/>
            <person name="Du Y."/>
            <person name="Jin W."/>
            <person name="Huang S."/>
        </authorList>
    </citation>
    <scope>NUCLEOTIDE SEQUENCE [LARGE SCALE GENOMIC DNA]</scope>
    <source>
        <strain evidence="3">cv. 9930</strain>
    </source>
</reference>
<evidence type="ECO:0000313" key="3">
    <source>
        <dbReference type="Proteomes" id="UP000029981"/>
    </source>
</evidence>
<dbReference type="InterPro" id="IPR012961">
    <property type="entry name" value="Ski2/MTR4_C"/>
</dbReference>
<accession>A0A0A0LHE5</accession>
<proteinExistence type="predicted"/>
<keyword evidence="3" id="KW-1185">Reference proteome</keyword>
<dbReference type="Gene3D" id="1.10.3380.30">
    <property type="match status" value="1"/>
</dbReference>
<dbReference type="Gramene" id="KGN61198">
    <property type="protein sequence ID" value="KGN61198"/>
    <property type="gene ID" value="Csa_2G068690"/>
</dbReference>
<dbReference type="AlphaFoldDB" id="A0A0A0LHE5"/>
<reference evidence="2 3" key="3">
    <citation type="journal article" date="2010" name="BMC Genomics">
        <title>Transcriptome sequencing and comparative analysis of cucumber flowers with different sex types.</title>
        <authorList>
            <person name="Guo S."/>
            <person name="Zheng Y."/>
            <person name="Joung J.G."/>
            <person name="Liu S."/>
            <person name="Zhang Z."/>
            <person name="Crasta O.R."/>
            <person name="Sobral B.W."/>
            <person name="Xu Y."/>
            <person name="Huang S."/>
            <person name="Fei Z."/>
        </authorList>
    </citation>
    <scope>NUCLEOTIDE SEQUENCE [LARGE SCALE GENOMIC DNA]</scope>
    <source>
        <strain evidence="3">cv. 9930</strain>
    </source>
</reference>
<dbReference type="Proteomes" id="UP000029981">
    <property type="component" value="Chromosome 2"/>
</dbReference>
<gene>
    <name evidence="2" type="ORF">Csa_2G068690</name>
</gene>
<sequence length="79" mass="8898">MWENRKLILLETGASFSEVIQMTDIFEGSIIRSARRLDEFLNQLRAAANAVGEVNLESKFSAASESLRRGIMFANSLYL</sequence>
<protein>
    <recommendedName>
        <fullName evidence="1">ATP-dependent RNA helicase Ski2/MTR4 C-terminal domain-containing protein</fullName>
    </recommendedName>
</protein>
<feature type="domain" description="ATP-dependent RNA helicase Ski2/MTR4 C-terminal" evidence="1">
    <location>
        <begin position="1"/>
        <end position="79"/>
    </location>
</feature>
<evidence type="ECO:0000259" key="1">
    <source>
        <dbReference type="SMART" id="SM01142"/>
    </source>
</evidence>